<dbReference type="RefSeq" id="WP_226730534.1">
    <property type="nucleotide sequence ID" value="NZ_JAJAUY010000192.1"/>
</dbReference>
<gene>
    <name evidence="2" type="ORF">LG632_28315</name>
</gene>
<feature type="transmembrane region" description="Helical" evidence="1">
    <location>
        <begin position="12"/>
        <end position="32"/>
    </location>
</feature>
<dbReference type="Gene3D" id="3.40.190.10">
    <property type="entry name" value="Periplasmic binding protein-like II"/>
    <property type="match status" value="2"/>
</dbReference>
<dbReference type="InterPro" id="IPR011852">
    <property type="entry name" value="TRAP_TAXI"/>
</dbReference>
<keyword evidence="1" id="KW-0472">Membrane</keyword>
<evidence type="ECO:0000313" key="2">
    <source>
        <dbReference type="EMBL" id="MCB5183248.1"/>
    </source>
</evidence>
<reference evidence="2 3" key="1">
    <citation type="submission" date="2021-10" db="EMBL/GenBank/DDBJ databases">
        <title>Streptomyces sp. strain SMC 277, a novel streptomycete isolated from soil.</title>
        <authorList>
            <person name="Chanama M."/>
        </authorList>
    </citation>
    <scope>NUCLEOTIDE SEQUENCE [LARGE SCALE GENOMIC DNA]</scope>
    <source>
        <strain evidence="2 3">SMC 277</strain>
    </source>
</reference>
<proteinExistence type="predicted"/>
<dbReference type="NCBIfam" id="TIGR02122">
    <property type="entry name" value="TRAP_TAXI"/>
    <property type="match status" value="1"/>
</dbReference>
<protein>
    <submittedName>
        <fullName evidence="2">TAXI family TRAP transporter solute-binding subunit</fullName>
    </submittedName>
</protein>
<accession>A0ABS8BFF2</accession>
<keyword evidence="1" id="KW-1133">Transmembrane helix</keyword>
<evidence type="ECO:0000313" key="3">
    <source>
        <dbReference type="Proteomes" id="UP001199054"/>
    </source>
</evidence>
<sequence>MPLALPQVSRRRAVRGLLAVLAALGVLTWWLWPFGQPEPTGRLTFSTGVPTGVYHRYGELLRQALNRDMPEVHVTLVPSEGSQQNLQRVATGEADVTIATADAVAKYQLDRRPGAERLRGVARLYDDYVQLVVPAASPVHSAADLKGKRVAIGQPGSGVRLVSERLLTAAKLDLLKDLTTVPIGIDQMPAELEAGRIDAFFWSGGLPTNAVRELSERYEIRLVPLGDLVEAMQSGGIMARHYRPAVMPQDAYARARNTSAVTTLAVPNLLVTTDRTGTALAERFTRTVLLSRDGIGHEVHAAQLVDLRTAIYTDPLELHQGAQRYYRSVKP</sequence>
<keyword evidence="3" id="KW-1185">Reference proteome</keyword>
<dbReference type="EMBL" id="JAJAUY010000192">
    <property type="protein sequence ID" value="MCB5183248.1"/>
    <property type="molecule type" value="Genomic_DNA"/>
</dbReference>
<organism evidence="2 3">
    <name type="scientific">Streptomyces antimicrobicus</name>
    <dbReference type="NCBI Taxonomy" id="2883108"/>
    <lineage>
        <taxon>Bacteria</taxon>
        <taxon>Bacillati</taxon>
        <taxon>Actinomycetota</taxon>
        <taxon>Actinomycetes</taxon>
        <taxon>Kitasatosporales</taxon>
        <taxon>Streptomycetaceae</taxon>
        <taxon>Streptomyces</taxon>
    </lineage>
</organism>
<dbReference type="Pfam" id="PF16868">
    <property type="entry name" value="NMT1_3"/>
    <property type="match status" value="1"/>
</dbReference>
<dbReference type="Proteomes" id="UP001199054">
    <property type="component" value="Unassembled WGS sequence"/>
</dbReference>
<comment type="caution">
    <text evidence="2">The sequence shown here is derived from an EMBL/GenBank/DDBJ whole genome shotgun (WGS) entry which is preliminary data.</text>
</comment>
<evidence type="ECO:0000256" key="1">
    <source>
        <dbReference type="SAM" id="Phobius"/>
    </source>
</evidence>
<dbReference type="PANTHER" id="PTHR42941:SF1">
    <property type="entry name" value="SLL1037 PROTEIN"/>
    <property type="match status" value="1"/>
</dbReference>
<dbReference type="PANTHER" id="PTHR42941">
    <property type="entry name" value="SLL1037 PROTEIN"/>
    <property type="match status" value="1"/>
</dbReference>
<dbReference type="SUPFAM" id="SSF53850">
    <property type="entry name" value="Periplasmic binding protein-like II"/>
    <property type="match status" value="1"/>
</dbReference>
<keyword evidence="1" id="KW-0812">Transmembrane</keyword>
<name>A0ABS8BFF2_9ACTN</name>